<organism evidence="1">
    <name type="scientific">hydrothermal vent metagenome</name>
    <dbReference type="NCBI Taxonomy" id="652676"/>
    <lineage>
        <taxon>unclassified sequences</taxon>
        <taxon>metagenomes</taxon>
        <taxon>ecological metagenomes</taxon>
    </lineage>
</organism>
<dbReference type="AlphaFoldDB" id="A0A1W1E5I2"/>
<dbReference type="EMBL" id="FPIA01000135">
    <property type="protein sequence ID" value="SFV89225.1"/>
    <property type="molecule type" value="Genomic_DNA"/>
</dbReference>
<accession>A0A1W1E5I2</accession>
<sequence>MIAEQVTTDNDIANEAKNKEKQLEVQYVMNDWIVAARRDSGDTESTAYAVGYAIAEGVNLTIESNKPKDGTSKTLAKLIYEF</sequence>
<reference evidence="1" key="1">
    <citation type="submission" date="2016-10" db="EMBL/GenBank/DDBJ databases">
        <authorList>
            <person name="de Groot N.N."/>
        </authorList>
    </citation>
    <scope>NUCLEOTIDE SEQUENCE</scope>
</reference>
<gene>
    <name evidence="1" type="ORF">MNB_SUP05-SYMBIONT-7-230</name>
</gene>
<protein>
    <submittedName>
        <fullName evidence="1">Uncharacterized protein</fullName>
    </submittedName>
</protein>
<proteinExistence type="predicted"/>
<evidence type="ECO:0000313" key="1">
    <source>
        <dbReference type="EMBL" id="SFV89225.1"/>
    </source>
</evidence>
<name>A0A1W1E5I2_9ZZZZ</name>